<dbReference type="SMART" id="SM00388">
    <property type="entry name" value="HisKA"/>
    <property type="match status" value="1"/>
</dbReference>
<dbReference type="PROSITE" id="PS50109">
    <property type="entry name" value="HIS_KIN"/>
    <property type="match status" value="1"/>
</dbReference>
<dbReference type="CDD" id="cd00082">
    <property type="entry name" value="HisKA"/>
    <property type="match status" value="1"/>
</dbReference>
<dbReference type="AlphaFoldDB" id="A0A239J4W7"/>
<evidence type="ECO:0000256" key="1">
    <source>
        <dbReference type="ARBA" id="ARBA00000085"/>
    </source>
</evidence>
<dbReference type="InterPro" id="IPR005467">
    <property type="entry name" value="His_kinase_dom"/>
</dbReference>
<evidence type="ECO:0000256" key="6">
    <source>
        <dbReference type="ARBA" id="ARBA00022777"/>
    </source>
</evidence>
<dbReference type="EMBL" id="FZOT01000011">
    <property type="protein sequence ID" value="SNT00528.1"/>
    <property type="molecule type" value="Genomic_DNA"/>
</dbReference>
<dbReference type="Gene3D" id="3.30.565.10">
    <property type="entry name" value="Histidine kinase-like ATPase, C-terminal domain"/>
    <property type="match status" value="1"/>
</dbReference>
<dbReference type="Pfam" id="PF01590">
    <property type="entry name" value="GAF"/>
    <property type="match status" value="1"/>
</dbReference>
<dbReference type="EC" id="2.7.13.3" evidence="3"/>
<dbReference type="Gene3D" id="1.10.287.130">
    <property type="match status" value="1"/>
</dbReference>
<keyword evidence="4" id="KW-0597">Phosphoprotein</keyword>
<dbReference type="InterPro" id="IPR004358">
    <property type="entry name" value="Sig_transdc_His_kin-like_C"/>
</dbReference>
<dbReference type="InterPro" id="IPR050736">
    <property type="entry name" value="Sensor_HK_Regulatory"/>
</dbReference>
<keyword evidence="5" id="KW-0808">Transferase</keyword>
<accession>A0A239J4W7</accession>
<dbReference type="InterPro" id="IPR036890">
    <property type="entry name" value="HATPase_C_sf"/>
</dbReference>
<evidence type="ECO:0000313" key="10">
    <source>
        <dbReference type="Proteomes" id="UP000198284"/>
    </source>
</evidence>
<dbReference type="InterPro" id="IPR003018">
    <property type="entry name" value="GAF"/>
</dbReference>
<evidence type="ECO:0000256" key="7">
    <source>
        <dbReference type="ARBA" id="ARBA00023012"/>
    </source>
</evidence>
<dbReference type="SMART" id="SM00387">
    <property type="entry name" value="HATPase_c"/>
    <property type="match status" value="1"/>
</dbReference>
<dbReference type="PANTHER" id="PTHR43711:SF1">
    <property type="entry name" value="HISTIDINE KINASE 1"/>
    <property type="match status" value="1"/>
</dbReference>
<dbReference type="InterPro" id="IPR003594">
    <property type="entry name" value="HATPase_dom"/>
</dbReference>
<dbReference type="Gene3D" id="3.30.450.40">
    <property type="match status" value="1"/>
</dbReference>
<evidence type="ECO:0000313" key="9">
    <source>
        <dbReference type="EMBL" id="SNT00528.1"/>
    </source>
</evidence>
<keyword evidence="6" id="KW-0418">Kinase</keyword>
<dbReference type="SUPFAM" id="SSF47384">
    <property type="entry name" value="Homodimeric domain of signal transducing histidine kinase"/>
    <property type="match status" value="1"/>
</dbReference>
<dbReference type="SMART" id="SM00065">
    <property type="entry name" value="GAF"/>
    <property type="match status" value="1"/>
</dbReference>
<comment type="subcellular location">
    <subcellularLocation>
        <location evidence="2">Cell inner membrane</location>
        <topology evidence="2">Multi-pass membrane protein</topology>
    </subcellularLocation>
</comment>
<dbReference type="Gene3D" id="3.30.450.20">
    <property type="entry name" value="PAS domain"/>
    <property type="match status" value="1"/>
</dbReference>
<proteinExistence type="predicted"/>
<dbReference type="InterPro" id="IPR029016">
    <property type="entry name" value="GAF-like_dom_sf"/>
</dbReference>
<dbReference type="PANTHER" id="PTHR43711">
    <property type="entry name" value="TWO-COMPONENT HISTIDINE KINASE"/>
    <property type="match status" value="1"/>
</dbReference>
<dbReference type="InterPro" id="IPR036097">
    <property type="entry name" value="HisK_dim/P_sf"/>
</dbReference>
<dbReference type="CDD" id="cd16922">
    <property type="entry name" value="HATPase_EvgS-ArcB-TorS-like"/>
    <property type="match status" value="1"/>
</dbReference>
<keyword evidence="10" id="KW-1185">Reference proteome</keyword>
<organism evidence="9 10">
    <name type="scientific">Noviherbaspirillum humi</name>
    <dbReference type="NCBI Taxonomy" id="1688639"/>
    <lineage>
        <taxon>Bacteria</taxon>
        <taxon>Pseudomonadati</taxon>
        <taxon>Pseudomonadota</taxon>
        <taxon>Betaproteobacteria</taxon>
        <taxon>Burkholderiales</taxon>
        <taxon>Oxalobacteraceae</taxon>
        <taxon>Noviherbaspirillum</taxon>
    </lineage>
</organism>
<dbReference type="SUPFAM" id="SSF55781">
    <property type="entry name" value="GAF domain-like"/>
    <property type="match status" value="1"/>
</dbReference>
<dbReference type="GO" id="GO:0005886">
    <property type="term" value="C:plasma membrane"/>
    <property type="evidence" value="ECO:0007669"/>
    <property type="project" value="UniProtKB-SubCell"/>
</dbReference>
<protein>
    <recommendedName>
        <fullName evidence="3">histidine kinase</fullName>
        <ecNumber evidence="3">2.7.13.3</ecNumber>
    </recommendedName>
</protein>
<dbReference type="PRINTS" id="PR00344">
    <property type="entry name" value="BCTRLSENSOR"/>
</dbReference>
<dbReference type="InterPro" id="IPR035965">
    <property type="entry name" value="PAS-like_dom_sf"/>
</dbReference>
<dbReference type="InterPro" id="IPR013656">
    <property type="entry name" value="PAS_4"/>
</dbReference>
<comment type="catalytic activity">
    <reaction evidence="1">
        <text>ATP + protein L-histidine = ADP + protein N-phospho-L-histidine.</text>
        <dbReference type="EC" id="2.7.13.3"/>
    </reaction>
</comment>
<keyword evidence="7" id="KW-0902">Two-component regulatory system</keyword>
<evidence type="ECO:0000259" key="8">
    <source>
        <dbReference type="PROSITE" id="PS50109"/>
    </source>
</evidence>
<sequence length="513" mass="56474">MEAPAYPENELDRLANLASFEVLDTPFEPVFDQIASLAQMICGTPIALMSLIDLNRQWFKAARGFDALRETPREISFCGHAILQDELFQVTDAPQDVRFHDNPLVTGPLGVRFYAGMPIKSPEGFNLGTLCVLSDQPKQLNEEQKEMMRQLAQVVSALLKARRSEARYALLGQVLDRLGDEIMLVEEESGRCLFGNHAARIALCCTGDAITARHLPELLSDVPAERLEQIMQPLRQGETDVVHVEHRRPGGPDGSHPVETRMQRLTMSSKPVLVLITHDISERKALEAMKREFIAIIGHELRTPLTSINGALGMLKSGLGGEVDESAQTLVDIAQRNAEGLIRLISDFLDIEKVEFGAMAFHPERLSAAMVMEDALQAASGFASAMGVTLEREPCDDLAVTADRGRLQQVLGNLISNAVKFSPKDKPVTLRCERVGEMVRFSVIDQGPGVPAQFQARLFEKFAQADTSTARAREGTGLGLAIVKKFTERMKGRVGFASMPGRDTRFFVDLPAA</sequence>
<dbReference type="Proteomes" id="UP000198284">
    <property type="component" value="Unassembled WGS sequence"/>
</dbReference>
<feature type="domain" description="Histidine kinase" evidence="8">
    <location>
        <begin position="296"/>
        <end position="513"/>
    </location>
</feature>
<dbReference type="RefSeq" id="WP_176442513.1">
    <property type="nucleotide sequence ID" value="NZ_FZOT01000011.1"/>
</dbReference>
<name>A0A239J4W7_9BURK</name>
<evidence type="ECO:0000256" key="3">
    <source>
        <dbReference type="ARBA" id="ARBA00012438"/>
    </source>
</evidence>
<dbReference type="SUPFAM" id="SSF55785">
    <property type="entry name" value="PYP-like sensor domain (PAS domain)"/>
    <property type="match status" value="1"/>
</dbReference>
<reference evidence="9 10" key="1">
    <citation type="submission" date="2017-06" db="EMBL/GenBank/DDBJ databases">
        <authorList>
            <person name="Kim H.J."/>
            <person name="Triplett B.A."/>
        </authorList>
    </citation>
    <scope>NUCLEOTIDE SEQUENCE [LARGE SCALE GENOMIC DNA]</scope>
    <source>
        <strain evidence="9 10">U15</strain>
    </source>
</reference>
<dbReference type="Pfam" id="PF02518">
    <property type="entry name" value="HATPase_c"/>
    <property type="match status" value="1"/>
</dbReference>
<evidence type="ECO:0000256" key="2">
    <source>
        <dbReference type="ARBA" id="ARBA00004429"/>
    </source>
</evidence>
<evidence type="ECO:0000256" key="4">
    <source>
        <dbReference type="ARBA" id="ARBA00022553"/>
    </source>
</evidence>
<dbReference type="GO" id="GO:0000155">
    <property type="term" value="F:phosphorelay sensor kinase activity"/>
    <property type="evidence" value="ECO:0007669"/>
    <property type="project" value="InterPro"/>
</dbReference>
<dbReference type="FunFam" id="3.30.565.10:FF:000006">
    <property type="entry name" value="Sensor histidine kinase WalK"/>
    <property type="match status" value="1"/>
</dbReference>
<dbReference type="Pfam" id="PF08448">
    <property type="entry name" value="PAS_4"/>
    <property type="match status" value="1"/>
</dbReference>
<dbReference type="SUPFAM" id="SSF55874">
    <property type="entry name" value="ATPase domain of HSP90 chaperone/DNA topoisomerase II/histidine kinase"/>
    <property type="match status" value="1"/>
</dbReference>
<gene>
    <name evidence="9" type="ORF">SAMN06265795_111108</name>
</gene>
<evidence type="ECO:0000256" key="5">
    <source>
        <dbReference type="ARBA" id="ARBA00022679"/>
    </source>
</evidence>
<dbReference type="Pfam" id="PF00512">
    <property type="entry name" value="HisKA"/>
    <property type="match status" value="1"/>
</dbReference>
<dbReference type="InterPro" id="IPR003661">
    <property type="entry name" value="HisK_dim/P_dom"/>
</dbReference>